<dbReference type="RefSeq" id="WP_306830547.1">
    <property type="nucleotide sequence ID" value="NZ_JAUSRA010000001.1"/>
</dbReference>
<evidence type="ECO:0000313" key="7">
    <source>
        <dbReference type="Proteomes" id="UP001240984"/>
    </source>
</evidence>
<dbReference type="Gene3D" id="1.10.357.10">
    <property type="entry name" value="Tetracycline Repressor, domain 2"/>
    <property type="match status" value="1"/>
</dbReference>
<proteinExistence type="predicted"/>
<accession>A0ABT9MUE5</accession>
<dbReference type="EMBL" id="JAUSRA010000001">
    <property type="protein sequence ID" value="MDP9795057.1"/>
    <property type="molecule type" value="Genomic_DNA"/>
</dbReference>
<protein>
    <submittedName>
        <fullName evidence="6">AcrR family transcriptional regulator</fullName>
    </submittedName>
</protein>
<comment type="caution">
    <text evidence="6">The sequence shown here is derived from an EMBL/GenBank/DDBJ whole genome shotgun (WGS) entry which is preliminary data.</text>
</comment>
<reference evidence="6 7" key="1">
    <citation type="submission" date="2023-07" db="EMBL/GenBank/DDBJ databases">
        <title>Sequencing the genomes of 1000 actinobacteria strains.</title>
        <authorList>
            <person name="Klenk H.-P."/>
        </authorList>
    </citation>
    <scope>NUCLEOTIDE SEQUENCE [LARGE SCALE GENOMIC DNA]</scope>
    <source>
        <strain evidence="6 7">DSM 44710</strain>
    </source>
</reference>
<dbReference type="Proteomes" id="UP001240984">
    <property type="component" value="Unassembled WGS sequence"/>
</dbReference>
<dbReference type="InterPro" id="IPR001647">
    <property type="entry name" value="HTH_TetR"/>
</dbReference>
<feature type="DNA-binding region" description="H-T-H motif" evidence="4">
    <location>
        <begin position="31"/>
        <end position="50"/>
    </location>
</feature>
<dbReference type="PRINTS" id="PR00455">
    <property type="entry name" value="HTHTETR"/>
</dbReference>
<evidence type="ECO:0000313" key="6">
    <source>
        <dbReference type="EMBL" id="MDP9795057.1"/>
    </source>
</evidence>
<dbReference type="PANTHER" id="PTHR30055:SF220">
    <property type="entry name" value="TETR-FAMILY REGULATORY PROTEIN"/>
    <property type="match status" value="1"/>
</dbReference>
<evidence type="ECO:0000256" key="2">
    <source>
        <dbReference type="ARBA" id="ARBA00023125"/>
    </source>
</evidence>
<dbReference type="InterPro" id="IPR009057">
    <property type="entry name" value="Homeodomain-like_sf"/>
</dbReference>
<dbReference type="SUPFAM" id="SSF46689">
    <property type="entry name" value="Homeodomain-like"/>
    <property type="match status" value="1"/>
</dbReference>
<organism evidence="6 7">
    <name type="scientific">Catenuloplanes nepalensis</name>
    <dbReference type="NCBI Taxonomy" id="587533"/>
    <lineage>
        <taxon>Bacteria</taxon>
        <taxon>Bacillati</taxon>
        <taxon>Actinomycetota</taxon>
        <taxon>Actinomycetes</taxon>
        <taxon>Micromonosporales</taxon>
        <taxon>Micromonosporaceae</taxon>
        <taxon>Catenuloplanes</taxon>
    </lineage>
</organism>
<evidence type="ECO:0000256" key="4">
    <source>
        <dbReference type="PROSITE-ProRule" id="PRU00335"/>
    </source>
</evidence>
<keyword evidence="2 4" id="KW-0238">DNA-binding</keyword>
<name>A0ABT9MUE5_9ACTN</name>
<keyword evidence="3" id="KW-0804">Transcription</keyword>
<sequence>MTRGYHHGDLRAALVRASLDLLAEGGPGAFSVAQVARRLGVSTAAPYRHFPDREHLLSAVAATAARDLAAEVTAAADAAGTDPVDRFAAAGAAYLRFAVRTGAGFLVIFSAELSEVDDQERTAATRALMSGWIDLVTATGDRPMQDSLHLIEEQIALAQGYTALYTQGFFHRSSVPVDEIADRVALGSRRLITGDASAP</sequence>
<dbReference type="Pfam" id="PF13305">
    <property type="entry name" value="TetR_C_33"/>
    <property type="match status" value="1"/>
</dbReference>
<keyword evidence="1" id="KW-0805">Transcription regulation</keyword>
<evidence type="ECO:0000259" key="5">
    <source>
        <dbReference type="PROSITE" id="PS50977"/>
    </source>
</evidence>
<keyword evidence="7" id="KW-1185">Reference proteome</keyword>
<dbReference type="InterPro" id="IPR025996">
    <property type="entry name" value="MT1864/Rv1816-like_C"/>
</dbReference>
<gene>
    <name evidence="6" type="ORF">J2S43_003569</name>
</gene>
<evidence type="ECO:0000256" key="1">
    <source>
        <dbReference type="ARBA" id="ARBA00023015"/>
    </source>
</evidence>
<evidence type="ECO:0000256" key="3">
    <source>
        <dbReference type="ARBA" id="ARBA00023163"/>
    </source>
</evidence>
<dbReference type="Pfam" id="PF00440">
    <property type="entry name" value="TetR_N"/>
    <property type="match status" value="1"/>
</dbReference>
<feature type="domain" description="HTH tetR-type" evidence="5">
    <location>
        <begin position="8"/>
        <end position="68"/>
    </location>
</feature>
<dbReference type="PROSITE" id="PS50977">
    <property type="entry name" value="HTH_TETR_2"/>
    <property type="match status" value="1"/>
</dbReference>
<dbReference type="SUPFAM" id="SSF48498">
    <property type="entry name" value="Tetracyclin repressor-like, C-terminal domain"/>
    <property type="match status" value="1"/>
</dbReference>
<dbReference type="InterPro" id="IPR036271">
    <property type="entry name" value="Tet_transcr_reg_TetR-rel_C_sf"/>
</dbReference>
<dbReference type="PANTHER" id="PTHR30055">
    <property type="entry name" value="HTH-TYPE TRANSCRIPTIONAL REGULATOR RUTR"/>
    <property type="match status" value="1"/>
</dbReference>
<dbReference type="InterPro" id="IPR050109">
    <property type="entry name" value="HTH-type_TetR-like_transc_reg"/>
</dbReference>